<evidence type="ECO:0000313" key="5">
    <source>
        <dbReference type="EMBL" id="OBS22743.1"/>
    </source>
</evidence>
<protein>
    <submittedName>
        <fullName evidence="5">Uncharacterized protein</fullName>
    </submittedName>
</protein>
<evidence type="ECO:0000256" key="2">
    <source>
        <dbReference type="ARBA" id="ARBA00023043"/>
    </source>
</evidence>
<feature type="compositionally biased region" description="Polar residues" evidence="4">
    <location>
        <begin position="1"/>
        <end position="13"/>
    </location>
</feature>
<evidence type="ECO:0000256" key="1">
    <source>
        <dbReference type="ARBA" id="ARBA00022737"/>
    </source>
</evidence>
<dbReference type="STRING" id="36050.A0A1B8AQE3"/>
<evidence type="ECO:0000256" key="4">
    <source>
        <dbReference type="SAM" id="MobiDB-lite"/>
    </source>
</evidence>
<gene>
    <name evidence="5" type="ORF">FPOA_09074</name>
</gene>
<dbReference type="OMA" id="VNQLWAW"/>
<reference evidence="5 6" key="1">
    <citation type="submission" date="2016-06" db="EMBL/GenBank/DDBJ databases">
        <title>Living apart together: crosstalk between the core and supernumerary genomes in a fungal plant pathogen.</title>
        <authorList>
            <person name="Vanheule A."/>
            <person name="Audenaert K."/>
            <person name="Warris S."/>
            <person name="Van De Geest H."/>
            <person name="Schijlen E."/>
            <person name="Hofte M."/>
            <person name="De Saeger S."/>
            <person name="Haesaert G."/>
            <person name="Waalwijk C."/>
            <person name="Van Der Lee T."/>
        </authorList>
    </citation>
    <scope>NUCLEOTIDE SEQUENCE [LARGE SCALE GENOMIC DNA]</scope>
    <source>
        <strain evidence="5 6">2516</strain>
    </source>
</reference>
<dbReference type="Proteomes" id="UP000091967">
    <property type="component" value="Unassembled WGS sequence"/>
</dbReference>
<dbReference type="PROSITE" id="PS50088">
    <property type="entry name" value="ANK_REPEAT"/>
    <property type="match status" value="3"/>
</dbReference>
<keyword evidence="2 3" id="KW-0040">ANK repeat</keyword>
<feature type="compositionally biased region" description="Acidic residues" evidence="4">
    <location>
        <begin position="624"/>
        <end position="635"/>
    </location>
</feature>
<dbReference type="InterPro" id="IPR036770">
    <property type="entry name" value="Ankyrin_rpt-contain_sf"/>
</dbReference>
<feature type="repeat" description="ANK" evidence="3">
    <location>
        <begin position="120"/>
        <end position="152"/>
    </location>
</feature>
<dbReference type="GO" id="GO:0005737">
    <property type="term" value="C:cytoplasm"/>
    <property type="evidence" value="ECO:0007669"/>
    <property type="project" value="TreeGrafter"/>
</dbReference>
<dbReference type="Gene3D" id="1.25.40.20">
    <property type="entry name" value="Ankyrin repeat-containing domain"/>
    <property type="match status" value="2"/>
</dbReference>
<dbReference type="SUPFAM" id="SSF48403">
    <property type="entry name" value="Ankyrin repeat"/>
    <property type="match status" value="1"/>
</dbReference>
<dbReference type="SMART" id="SM00248">
    <property type="entry name" value="ANK"/>
    <property type="match status" value="6"/>
</dbReference>
<feature type="compositionally biased region" description="Acidic residues" evidence="4">
    <location>
        <begin position="38"/>
        <end position="62"/>
    </location>
</feature>
<feature type="compositionally biased region" description="Polar residues" evidence="4">
    <location>
        <begin position="26"/>
        <end position="36"/>
    </location>
</feature>
<feature type="compositionally biased region" description="Low complexity" evidence="4">
    <location>
        <begin position="475"/>
        <end position="484"/>
    </location>
</feature>
<dbReference type="PANTHER" id="PTHR24198:SF165">
    <property type="entry name" value="ANKYRIN REPEAT-CONTAINING PROTEIN-RELATED"/>
    <property type="match status" value="1"/>
</dbReference>
<feature type="region of interest" description="Disordered" evidence="4">
    <location>
        <begin position="614"/>
        <end position="635"/>
    </location>
</feature>
<sequence>MSHAESSLGASHPTSDHAKTADPVSAPSSQNDTGPLNDNEEAVEDEEAVENEDAVDNEEAVESESKIVDLAAELFDFLENNDVDTIESEDFSDKLKDLKAANADDDKFLKTLVNTTRQGSNTTLLHVAAKEGFCEIVKQLVEEGADVNAQDHEDNQPLHLACYEGHDRVVEVLLAGDVYKPQPNEDGRYPLHLVCGWFTKLQPGTVKRLYDYMPSFIDEKEGGSGWTPVNKAAYWGNEDIVGIFLDANARLDIGDFDGWTPLISAAKEGYFGVFNKIVHHLKGKMEKDDVTYVRDVVDKQDDLGLTALMFLCSRLSEEGESLSEVQTSVINLLELGPDLNLLKGTFDFLFFEGSPLIGFQLTTQALVDSCKGEKARLSDLLSWLVLEPKRHSWANLLVVKLSGESEKKSDGKLKTDDVGKWAIYNQQPGCLLNYVKAISENNSVVSRNVKGELKRWMRTLKDQQQIPKFDGKGQGPKSGKQQAGEGSGKDEKNAEERHNRQSKVNTGQKKVIKATKGDTRFEDHLNDYFQGMEDIIDLFCVGKASIRESRDILKPEAGGEIESSMKIFHAAIIQLRQENDEVGIYAKYRTVHHVIHGNESLDTVRDIMKRCTKELTPGNSSDSGSDESSEDQEQEEFTWIHLPSTNMIWMQDILKRVSTRSDYSDKKFQELASFLRTTWVQIPDKSTSSRFMRPQYVENKSESHEHNSEECKELKTNDALSKRSDCSALYMPYISFSSYHKEDESDPGQQDSQEVNNSPRGPEQHDDANPGATDQSKTPETRRLQRQFLLNCYEKESQPIHSSPTLDEYYYHFNMAGKSKSKEQRISRNETQVVTKELFKRGVKDEEVWTLLRVNQLWAWTIGEGMVCTNALELLS</sequence>
<dbReference type="Pfam" id="PF12796">
    <property type="entry name" value="Ank_2"/>
    <property type="match status" value="2"/>
</dbReference>
<keyword evidence="6" id="KW-1185">Reference proteome</keyword>
<feature type="region of interest" description="Disordered" evidence="4">
    <location>
        <begin position="1"/>
        <end position="63"/>
    </location>
</feature>
<proteinExistence type="predicted"/>
<evidence type="ECO:0000256" key="3">
    <source>
        <dbReference type="PROSITE-ProRule" id="PRU00023"/>
    </source>
</evidence>
<feature type="compositionally biased region" description="Basic and acidic residues" evidence="4">
    <location>
        <begin position="487"/>
        <end position="499"/>
    </location>
</feature>
<feature type="region of interest" description="Disordered" evidence="4">
    <location>
        <begin position="464"/>
        <end position="511"/>
    </location>
</feature>
<feature type="repeat" description="ANK" evidence="3">
    <location>
        <begin position="224"/>
        <end position="256"/>
    </location>
</feature>
<comment type="caution">
    <text evidence="5">The sequence shown here is derived from an EMBL/GenBank/DDBJ whole genome shotgun (WGS) entry which is preliminary data.</text>
</comment>
<feature type="repeat" description="ANK" evidence="3">
    <location>
        <begin position="153"/>
        <end position="174"/>
    </location>
</feature>
<dbReference type="AlphaFoldDB" id="A0A1B8AQE3"/>
<organism evidence="5 6">
    <name type="scientific">Fusarium poae</name>
    <dbReference type="NCBI Taxonomy" id="36050"/>
    <lineage>
        <taxon>Eukaryota</taxon>
        <taxon>Fungi</taxon>
        <taxon>Dikarya</taxon>
        <taxon>Ascomycota</taxon>
        <taxon>Pezizomycotina</taxon>
        <taxon>Sordariomycetes</taxon>
        <taxon>Hypocreomycetidae</taxon>
        <taxon>Hypocreales</taxon>
        <taxon>Nectriaceae</taxon>
        <taxon>Fusarium</taxon>
    </lineage>
</organism>
<dbReference type="EMBL" id="LYXU01000003">
    <property type="protein sequence ID" value="OBS22743.1"/>
    <property type="molecule type" value="Genomic_DNA"/>
</dbReference>
<evidence type="ECO:0000313" key="6">
    <source>
        <dbReference type="Proteomes" id="UP000091967"/>
    </source>
</evidence>
<dbReference type="PROSITE" id="PS50297">
    <property type="entry name" value="ANK_REP_REGION"/>
    <property type="match status" value="2"/>
</dbReference>
<keyword evidence="1" id="KW-0677">Repeat</keyword>
<dbReference type="PANTHER" id="PTHR24198">
    <property type="entry name" value="ANKYRIN REPEAT AND PROTEIN KINASE DOMAIN-CONTAINING PROTEIN"/>
    <property type="match status" value="1"/>
</dbReference>
<name>A0A1B8AQE3_FUSPO</name>
<accession>A0A1B8AQE3</accession>
<dbReference type="InterPro" id="IPR002110">
    <property type="entry name" value="Ankyrin_rpt"/>
</dbReference>
<feature type="region of interest" description="Disordered" evidence="4">
    <location>
        <begin position="739"/>
        <end position="780"/>
    </location>
</feature>
<feature type="compositionally biased region" description="Polar residues" evidence="4">
    <location>
        <begin position="747"/>
        <end position="759"/>
    </location>
</feature>